<evidence type="ECO:0000313" key="2">
    <source>
        <dbReference type="EMBL" id="KAJ3585826.1"/>
    </source>
</evidence>
<keyword evidence="1" id="KW-0472">Membrane</keyword>
<evidence type="ECO:0000256" key="1">
    <source>
        <dbReference type="SAM" id="Phobius"/>
    </source>
</evidence>
<feature type="transmembrane region" description="Helical" evidence="1">
    <location>
        <begin position="71"/>
        <end position="92"/>
    </location>
</feature>
<feature type="transmembrane region" description="Helical" evidence="1">
    <location>
        <begin position="43"/>
        <end position="64"/>
    </location>
</feature>
<organism evidence="2 3">
    <name type="scientific">Muraenolepis orangiensis</name>
    <name type="common">Patagonian moray cod</name>
    <dbReference type="NCBI Taxonomy" id="630683"/>
    <lineage>
        <taxon>Eukaryota</taxon>
        <taxon>Metazoa</taxon>
        <taxon>Chordata</taxon>
        <taxon>Craniata</taxon>
        <taxon>Vertebrata</taxon>
        <taxon>Euteleostomi</taxon>
        <taxon>Actinopterygii</taxon>
        <taxon>Neopterygii</taxon>
        <taxon>Teleostei</taxon>
        <taxon>Neoteleostei</taxon>
        <taxon>Acanthomorphata</taxon>
        <taxon>Zeiogadaria</taxon>
        <taxon>Gadariae</taxon>
        <taxon>Gadiformes</taxon>
        <taxon>Muraenolepidoidei</taxon>
        <taxon>Muraenolepididae</taxon>
        <taxon>Muraenolepis</taxon>
    </lineage>
</organism>
<name>A0A9Q0DDS1_9TELE</name>
<sequence>MSAKRPTTIPLEGPLSSVEYLQSISSVIARKTLLMLPPGDPLWYLYFLLCGTSTSSSGYLYFLLRVPLLPPLWYLYFLLCGTCTSSSVVPLLPPLWYLYFLLCGTCTSSSVVPLLPPLWYIISFFRPDSGGRLLSSRGRPVEIHWLSGNQTVLKSSENQVMSG</sequence>
<accession>A0A9Q0DDS1</accession>
<protein>
    <submittedName>
        <fullName evidence="2">Uncharacterized protein</fullName>
    </submittedName>
</protein>
<comment type="caution">
    <text evidence="2">The sequence shown here is derived from an EMBL/GenBank/DDBJ whole genome shotgun (WGS) entry which is preliminary data.</text>
</comment>
<keyword evidence="1" id="KW-0812">Transmembrane</keyword>
<dbReference type="EMBL" id="JANIIK010000117">
    <property type="protein sequence ID" value="KAJ3585826.1"/>
    <property type="molecule type" value="Genomic_DNA"/>
</dbReference>
<gene>
    <name evidence="2" type="ORF">NHX12_012234</name>
</gene>
<feature type="transmembrane region" description="Helical" evidence="1">
    <location>
        <begin position="98"/>
        <end position="122"/>
    </location>
</feature>
<proteinExistence type="predicted"/>
<keyword evidence="1" id="KW-1133">Transmembrane helix</keyword>
<evidence type="ECO:0000313" key="3">
    <source>
        <dbReference type="Proteomes" id="UP001148018"/>
    </source>
</evidence>
<dbReference type="Proteomes" id="UP001148018">
    <property type="component" value="Unassembled WGS sequence"/>
</dbReference>
<dbReference type="AlphaFoldDB" id="A0A9Q0DDS1"/>
<keyword evidence="3" id="KW-1185">Reference proteome</keyword>
<reference evidence="2" key="1">
    <citation type="submission" date="2022-07" db="EMBL/GenBank/DDBJ databases">
        <title>Chromosome-level genome of Muraenolepis orangiensis.</title>
        <authorList>
            <person name="Kim J."/>
        </authorList>
    </citation>
    <scope>NUCLEOTIDE SEQUENCE</scope>
    <source>
        <strain evidence="2">KU_S4_2022</strain>
        <tissue evidence="2">Muscle</tissue>
    </source>
</reference>